<dbReference type="GO" id="GO:0006352">
    <property type="term" value="P:DNA-templated transcription initiation"/>
    <property type="evidence" value="ECO:0007669"/>
    <property type="project" value="InterPro"/>
</dbReference>
<dbReference type="SUPFAM" id="SSF88659">
    <property type="entry name" value="Sigma3 and sigma4 domains of RNA polymerase sigma factors"/>
    <property type="match status" value="1"/>
</dbReference>
<evidence type="ECO:0000256" key="2">
    <source>
        <dbReference type="ARBA" id="ARBA00023015"/>
    </source>
</evidence>
<dbReference type="InterPro" id="IPR007627">
    <property type="entry name" value="RNA_pol_sigma70_r2"/>
</dbReference>
<dbReference type="Gene3D" id="1.10.10.10">
    <property type="entry name" value="Winged helix-like DNA-binding domain superfamily/Winged helix DNA-binding domain"/>
    <property type="match status" value="1"/>
</dbReference>
<sequence length="206" mass="23819">MEESTAFLIERHRQNDPAAFEKLVGRYHSLVFGVCMRFMRHRQDAEDMTQETFSRLARYLGRWDSKRPIEPWLVTIAGNRCRTLLSRHRHEVVTGIPVEPAVDRVSEKIAADSLREEVRLALATQPKNHRRAFELFHEQSLSYAEIAEHLGCPVGTAKTWVHRARLVIMDELLKREVVVVNNPPARMAKLSHLDSAKTFVRSEDQV</sequence>
<proteinExistence type="inferred from homology"/>
<organism evidence="8 9">
    <name type="scientific">Novipirellula galeiformis</name>
    <dbReference type="NCBI Taxonomy" id="2528004"/>
    <lineage>
        <taxon>Bacteria</taxon>
        <taxon>Pseudomonadati</taxon>
        <taxon>Planctomycetota</taxon>
        <taxon>Planctomycetia</taxon>
        <taxon>Pirellulales</taxon>
        <taxon>Pirellulaceae</taxon>
        <taxon>Novipirellula</taxon>
    </lineage>
</organism>
<evidence type="ECO:0000256" key="4">
    <source>
        <dbReference type="ARBA" id="ARBA00023125"/>
    </source>
</evidence>
<keyword evidence="5" id="KW-0804">Transcription</keyword>
<dbReference type="InterPro" id="IPR013249">
    <property type="entry name" value="RNA_pol_sigma70_r4_t2"/>
</dbReference>
<dbReference type="PANTHER" id="PTHR43133:SF8">
    <property type="entry name" value="RNA POLYMERASE SIGMA FACTOR HI_1459-RELATED"/>
    <property type="match status" value="1"/>
</dbReference>
<dbReference type="Gene3D" id="1.10.1740.10">
    <property type="match status" value="1"/>
</dbReference>
<comment type="similarity">
    <text evidence="1">Belongs to the sigma-70 factor family. ECF subfamily.</text>
</comment>
<dbReference type="RefSeq" id="WP_197168943.1">
    <property type="nucleotide sequence ID" value="NZ_SJPT01000001.1"/>
</dbReference>
<dbReference type="EMBL" id="SJPT01000001">
    <property type="protein sequence ID" value="TWU26583.1"/>
    <property type="molecule type" value="Genomic_DNA"/>
</dbReference>
<dbReference type="InterPro" id="IPR039425">
    <property type="entry name" value="RNA_pol_sigma-70-like"/>
</dbReference>
<keyword evidence="2" id="KW-0805">Transcription regulation</keyword>
<reference evidence="8 9" key="1">
    <citation type="submission" date="2019-02" db="EMBL/GenBank/DDBJ databases">
        <title>Deep-cultivation of Planctomycetes and their phenomic and genomic characterization uncovers novel biology.</title>
        <authorList>
            <person name="Wiegand S."/>
            <person name="Jogler M."/>
            <person name="Boedeker C."/>
            <person name="Pinto D."/>
            <person name="Vollmers J."/>
            <person name="Rivas-Marin E."/>
            <person name="Kohn T."/>
            <person name="Peeters S.H."/>
            <person name="Heuer A."/>
            <person name="Rast P."/>
            <person name="Oberbeckmann S."/>
            <person name="Bunk B."/>
            <person name="Jeske O."/>
            <person name="Meyerdierks A."/>
            <person name="Storesund J.E."/>
            <person name="Kallscheuer N."/>
            <person name="Luecker S."/>
            <person name="Lage O.M."/>
            <person name="Pohl T."/>
            <person name="Merkel B.J."/>
            <person name="Hornburger P."/>
            <person name="Mueller R.-W."/>
            <person name="Bruemmer F."/>
            <person name="Labrenz M."/>
            <person name="Spormann A.M."/>
            <person name="Op Den Camp H."/>
            <person name="Overmann J."/>
            <person name="Amann R."/>
            <person name="Jetten M.S.M."/>
            <person name="Mascher T."/>
            <person name="Medema M.H."/>
            <person name="Devos D.P."/>
            <person name="Kaster A.-K."/>
            <person name="Ovreas L."/>
            <person name="Rohde M."/>
            <person name="Galperin M.Y."/>
            <person name="Jogler C."/>
        </authorList>
    </citation>
    <scope>NUCLEOTIDE SEQUENCE [LARGE SCALE GENOMIC DNA]</scope>
    <source>
        <strain evidence="8 9">Pla52o</strain>
    </source>
</reference>
<dbReference type="InterPro" id="IPR013325">
    <property type="entry name" value="RNA_pol_sigma_r2"/>
</dbReference>
<dbReference type="InterPro" id="IPR014284">
    <property type="entry name" value="RNA_pol_sigma-70_dom"/>
</dbReference>
<gene>
    <name evidence="8" type="primary">sigW_1</name>
    <name evidence="8" type="ORF">Pla52o_04360</name>
</gene>
<dbReference type="InterPro" id="IPR013324">
    <property type="entry name" value="RNA_pol_sigma_r3/r4-like"/>
</dbReference>
<dbReference type="GO" id="GO:0003677">
    <property type="term" value="F:DNA binding"/>
    <property type="evidence" value="ECO:0007669"/>
    <property type="project" value="UniProtKB-KW"/>
</dbReference>
<dbReference type="GO" id="GO:0016987">
    <property type="term" value="F:sigma factor activity"/>
    <property type="evidence" value="ECO:0007669"/>
    <property type="project" value="UniProtKB-KW"/>
</dbReference>
<evidence type="ECO:0000256" key="5">
    <source>
        <dbReference type="ARBA" id="ARBA00023163"/>
    </source>
</evidence>
<evidence type="ECO:0000259" key="6">
    <source>
        <dbReference type="Pfam" id="PF04542"/>
    </source>
</evidence>
<dbReference type="PANTHER" id="PTHR43133">
    <property type="entry name" value="RNA POLYMERASE ECF-TYPE SIGMA FACTO"/>
    <property type="match status" value="1"/>
</dbReference>
<evidence type="ECO:0000256" key="1">
    <source>
        <dbReference type="ARBA" id="ARBA00010641"/>
    </source>
</evidence>
<dbReference type="CDD" id="cd06171">
    <property type="entry name" value="Sigma70_r4"/>
    <property type="match status" value="1"/>
</dbReference>
<evidence type="ECO:0000313" key="9">
    <source>
        <dbReference type="Proteomes" id="UP000316304"/>
    </source>
</evidence>
<keyword evidence="9" id="KW-1185">Reference proteome</keyword>
<dbReference type="Pfam" id="PF08281">
    <property type="entry name" value="Sigma70_r4_2"/>
    <property type="match status" value="1"/>
</dbReference>
<dbReference type="Proteomes" id="UP000316304">
    <property type="component" value="Unassembled WGS sequence"/>
</dbReference>
<dbReference type="Pfam" id="PF04542">
    <property type="entry name" value="Sigma70_r2"/>
    <property type="match status" value="1"/>
</dbReference>
<comment type="caution">
    <text evidence="8">The sequence shown here is derived from an EMBL/GenBank/DDBJ whole genome shotgun (WGS) entry which is preliminary data.</text>
</comment>
<evidence type="ECO:0000259" key="7">
    <source>
        <dbReference type="Pfam" id="PF08281"/>
    </source>
</evidence>
<protein>
    <submittedName>
        <fullName evidence="8">ECF RNA polymerase sigma factor SigW</fullName>
    </submittedName>
</protein>
<evidence type="ECO:0000256" key="3">
    <source>
        <dbReference type="ARBA" id="ARBA00023082"/>
    </source>
</evidence>
<accession>A0A5C6CNQ0</accession>
<dbReference type="SUPFAM" id="SSF88946">
    <property type="entry name" value="Sigma2 domain of RNA polymerase sigma factors"/>
    <property type="match status" value="1"/>
</dbReference>
<name>A0A5C6CNQ0_9BACT</name>
<feature type="domain" description="RNA polymerase sigma factor 70 region 4 type 2" evidence="7">
    <location>
        <begin position="116"/>
        <end position="165"/>
    </location>
</feature>
<keyword evidence="3" id="KW-0731">Sigma factor</keyword>
<keyword evidence="4" id="KW-0238">DNA-binding</keyword>
<dbReference type="InterPro" id="IPR036388">
    <property type="entry name" value="WH-like_DNA-bd_sf"/>
</dbReference>
<dbReference type="AlphaFoldDB" id="A0A5C6CNQ0"/>
<evidence type="ECO:0000313" key="8">
    <source>
        <dbReference type="EMBL" id="TWU26583.1"/>
    </source>
</evidence>
<feature type="domain" description="RNA polymerase sigma-70 region 2" evidence="6">
    <location>
        <begin position="23"/>
        <end position="89"/>
    </location>
</feature>
<dbReference type="NCBIfam" id="TIGR02937">
    <property type="entry name" value="sigma70-ECF"/>
    <property type="match status" value="1"/>
</dbReference>